<proteinExistence type="inferred from homology"/>
<dbReference type="SUPFAM" id="SSF53807">
    <property type="entry name" value="Helical backbone' metal receptor"/>
    <property type="match status" value="1"/>
</dbReference>
<gene>
    <name evidence="4" type="ORF">SAMN05660826_00327</name>
</gene>
<dbReference type="PANTHER" id="PTHR30535:SF34">
    <property type="entry name" value="MOLYBDATE-BINDING PROTEIN MOLA"/>
    <property type="match status" value="1"/>
</dbReference>
<name>A0A1M7GH32_9FIRM</name>
<dbReference type="Pfam" id="PF01497">
    <property type="entry name" value="Peripla_BP_2"/>
    <property type="match status" value="1"/>
</dbReference>
<evidence type="ECO:0000259" key="3">
    <source>
        <dbReference type="PROSITE" id="PS50983"/>
    </source>
</evidence>
<dbReference type="STRING" id="447595.SAMN05660826_00327"/>
<dbReference type="RefSeq" id="WP_073253708.1">
    <property type="nucleotide sequence ID" value="NZ_FRCR01000002.1"/>
</dbReference>
<dbReference type="InterPro" id="IPR002491">
    <property type="entry name" value="ABC_transptr_periplasmic_BD"/>
</dbReference>
<dbReference type="EMBL" id="FRCR01000002">
    <property type="protein sequence ID" value="SHM15466.1"/>
    <property type="molecule type" value="Genomic_DNA"/>
</dbReference>
<keyword evidence="2" id="KW-0732">Signal</keyword>
<evidence type="ECO:0000256" key="1">
    <source>
        <dbReference type="ARBA" id="ARBA00008814"/>
    </source>
</evidence>
<accession>A0A1M7GH32</accession>
<keyword evidence="5" id="KW-1185">Reference proteome</keyword>
<organism evidence="4 5">
    <name type="scientific">Caldanaerovirga acetigignens</name>
    <dbReference type="NCBI Taxonomy" id="447595"/>
    <lineage>
        <taxon>Bacteria</taxon>
        <taxon>Bacillati</taxon>
        <taxon>Bacillota</taxon>
        <taxon>Clostridia</taxon>
        <taxon>Thermosediminibacterales</taxon>
        <taxon>Thermosediminibacteraceae</taxon>
        <taxon>Caldanaerovirga</taxon>
    </lineage>
</organism>
<evidence type="ECO:0000313" key="4">
    <source>
        <dbReference type="EMBL" id="SHM15466.1"/>
    </source>
</evidence>
<evidence type="ECO:0000256" key="2">
    <source>
        <dbReference type="SAM" id="SignalP"/>
    </source>
</evidence>
<dbReference type="AlphaFoldDB" id="A0A1M7GH32"/>
<evidence type="ECO:0000313" key="5">
    <source>
        <dbReference type="Proteomes" id="UP000184375"/>
    </source>
</evidence>
<comment type="similarity">
    <text evidence="1">Belongs to the bacterial solute-binding protein 8 family.</text>
</comment>
<dbReference type="PROSITE" id="PS51257">
    <property type="entry name" value="PROKAR_LIPOPROTEIN"/>
    <property type="match status" value="1"/>
</dbReference>
<dbReference type="PANTHER" id="PTHR30535">
    <property type="entry name" value="VITAMIN B12-BINDING PROTEIN"/>
    <property type="match status" value="1"/>
</dbReference>
<dbReference type="Proteomes" id="UP000184375">
    <property type="component" value="Unassembled WGS sequence"/>
</dbReference>
<feature type="domain" description="Fe/B12 periplasmic-binding" evidence="3">
    <location>
        <begin position="59"/>
        <end position="334"/>
    </location>
</feature>
<reference evidence="5" key="1">
    <citation type="submission" date="2016-11" db="EMBL/GenBank/DDBJ databases">
        <authorList>
            <person name="Varghese N."/>
            <person name="Submissions S."/>
        </authorList>
    </citation>
    <scope>NUCLEOTIDE SEQUENCE [LARGE SCALE GENOMIC DNA]</scope>
    <source>
        <strain evidence="5">DSM 18802</strain>
    </source>
</reference>
<dbReference type="Gene3D" id="3.40.50.1980">
    <property type="entry name" value="Nitrogenase molybdenum iron protein domain"/>
    <property type="match status" value="2"/>
</dbReference>
<protein>
    <submittedName>
        <fullName evidence="4">Iron complex transport system substrate-binding protein</fullName>
    </submittedName>
</protein>
<dbReference type="PROSITE" id="PS50983">
    <property type="entry name" value="FE_B12_PBP"/>
    <property type="match status" value="1"/>
</dbReference>
<dbReference type="InterPro" id="IPR050902">
    <property type="entry name" value="ABC_Transporter_SBP"/>
</dbReference>
<sequence>MRMKAFKAMAMLFALLVPIIMISGCGAKTTKQEEAAAVQKTVVTDLAGRQVQVPVPANKVVAIGPGALRLVCYVKGVSKVVGVENVEKQWPSTGRPYILAYPELKDLPAIGPGGPNSTPDAEKLAKVQPDVIFVVSLVDRAQADELQAKTNIPVVVLSYGKVATFDEDVYKSLRLIGKIIGREERAQEVIDYMQKCQQDLHDRTKDIPADKKPRVYVGALGMKGAHGIESTQAKYPPFAAINARNVVDETGKTGSVMIDREKLLSWDPDIIFIDAGGLSLVLEDYKKNPRFYQSLRAVKTGQVYSLMPYNYYTTNIDTAIADAYFAGKVIFPEKFKDIDPAKKADEIYQFLLGKPLYEQMAKDYGGFRKLEFQNP</sequence>
<dbReference type="CDD" id="cd01147">
    <property type="entry name" value="HemV-2"/>
    <property type="match status" value="1"/>
</dbReference>
<feature type="signal peptide" evidence="2">
    <location>
        <begin position="1"/>
        <end position="27"/>
    </location>
</feature>
<feature type="chain" id="PRO_5012161256" evidence="2">
    <location>
        <begin position="28"/>
        <end position="375"/>
    </location>
</feature>